<dbReference type="EMBL" id="FQYU01000013">
    <property type="protein sequence ID" value="SHJ94232.1"/>
    <property type="molecule type" value="Genomic_DNA"/>
</dbReference>
<dbReference type="RefSeq" id="WP_072995501.1">
    <property type="nucleotide sequence ID" value="NZ_FQYU01000013.1"/>
</dbReference>
<evidence type="ECO:0000313" key="1">
    <source>
        <dbReference type="EMBL" id="SHJ94232.1"/>
    </source>
</evidence>
<evidence type="ECO:0000313" key="2">
    <source>
        <dbReference type="Proteomes" id="UP000184543"/>
    </source>
</evidence>
<evidence type="ECO:0008006" key="3">
    <source>
        <dbReference type="Google" id="ProtNLM"/>
    </source>
</evidence>
<gene>
    <name evidence="1" type="ORF">SAMN04488513_11333</name>
</gene>
<dbReference type="AlphaFoldDB" id="A0A1M6NER2"/>
<keyword evidence="2" id="KW-1185">Reference proteome</keyword>
<organism evidence="1 2">
    <name type="scientific">Pseudozobellia thermophila</name>
    <dbReference type="NCBI Taxonomy" id="192903"/>
    <lineage>
        <taxon>Bacteria</taxon>
        <taxon>Pseudomonadati</taxon>
        <taxon>Bacteroidota</taxon>
        <taxon>Flavobacteriia</taxon>
        <taxon>Flavobacteriales</taxon>
        <taxon>Flavobacteriaceae</taxon>
        <taxon>Pseudozobellia</taxon>
    </lineage>
</organism>
<protein>
    <recommendedName>
        <fullName evidence="3">BlaR1 peptidase M56</fullName>
    </recommendedName>
</protein>
<accession>A0A1M6NER2</accession>
<dbReference type="OrthoDB" id="1027344at2"/>
<dbReference type="Proteomes" id="UP000184543">
    <property type="component" value="Unassembled WGS sequence"/>
</dbReference>
<dbReference type="STRING" id="192903.SAMN04488513_11333"/>
<name>A0A1M6NER2_9FLAO</name>
<sequence length="111" mass="13724">MILVFKHLFYKNYVGLSLWPFIILKDDTLKNDIVLINHERIHLRQQQELLIVFFYIFYISEWLVRTMCYLDSYKAYQNISFEREAYANEKNLEYIAARRPLAFIKYLWRTE</sequence>
<proteinExistence type="predicted"/>
<reference evidence="2" key="1">
    <citation type="submission" date="2016-11" db="EMBL/GenBank/DDBJ databases">
        <authorList>
            <person name="Varghese N."/>
            <person name="Submissions S."/>
        </authorList>
    </citation>
    <scope>NUCLEOTIDE SEQUENCE [LARGE SCALE GENOMIC DNA]</scope>
    <source>
        <strain evidence="2">DSM 19858</strain>
    </source>
</reference>